<dbReference type="InterPro" id="IPR003772">
    <property type="entry name" value="YceD"/>
</dbReference>
<gene>
    <name evidence="1" type="ORF">SAMN05421751_108144</name>
</gene>
<evidence type="ECO:0000313" key="2">
    <source>
        <dbReference type="Proteomes" id="UP000236742"/>
    </source>
</evidence>
<proteinExistence type="predicted"/>
<dbReference type="Pfam" id="PF02620">
    <property type="entry name" value="YceD"/>
    <property type="match status" value="1"/>
</dbReference>
<accession>A0A1H5WMV0</accession>
<dbReference type="Proteomes" id="UP000236742">
    <property type="component" value="Unassembled WGS sequence"/>
</dbReference>
<evidence type="ECO:0000313" key="1">
    <source>
        <dbReference type="EMBL" id="SEG00794.1"/>
    </source>
</evidence>
<dbReference type="EMBL" id="FNVD01000008">
    <property type="protein sequence ID" value="SEG00794.1"/>
    <property type="molecule type" value="Genomic_DNA"/>
</dbReference>
<dbReference type="AlphaFoldDB" id="A0A1H5WMV0"/>
<protein>
    <submittedName>
        <fullName evidence="1">Uncharacterized ACR, COG1399</fullName>
    </submittedName>
</protein>
<dbReference type="OrthoDB" id="8443793at2"/>
<keyword evidence="2" id="KW-1185">Reference proteome</keyword>
<name>A0A1H5WMV0_9RHOB</name>
<dbReference type="RefSeq" id="WP_104008211.1">
    <property type="nucleotide sequence ID" value="NZ_FNVD01000008.1"/>
</dbReference>
<sequence length="184" mass="20155">MTDALPLRVADLAPNAPTPFDLKPDAETMRALAEELGLKGLRKMRFEGTIEPRGSRDWVLRAHLGATVVQDCVVTLEPVTTRIETDVIRTYLAEMPEPQGDEVEMPEDDTIEPLGSHIDPAAVMVEALALALPLYPRKEGAELGEAVFTEPGATPLRDEDMRPFAGLSALREALERKKPDDGDD</sequence>
<reference evidence="2" key="1">
    <citation type="submission" date="2016-10" db="EMBL/GenBank/DDBJ databases">
        <authorList>
            <person name="Varghese N."/>
            <person name="Submissions S."/>
        </authorList>
    </citation>
    <scope>NUCLEOTIDE SEQUENCE [LARGE SCALE GENOMIC DNA]</scope>
    <source>
        <strain evidence="2">DSM 23413</strain>
    </source>
</reference>
<organism evidence="1 2">
    <name type="scientific">Jhaorihella thermophila</name>
    <dbReference type="NCBI Taxonomy" id="488547"/>
    <lineage>
        <taxon>Bacteria</taxon>
        <taxon>Pseudomonadati</taxon>
        <taxon>Pseudomonadota</taxon>
        <taxon>Alphaproteobacteria</taxon>
        <taxon>Rhodobacterales</taxon>
        <taxon>Paracoccaceae</taxon>
        <taxon>Jhaorihella</taxon>
    </lineage>
</organism>